<dbReference type="Proteomes" id="UP000222384">
    <property type="component" value="Genome"/>
</dbReference>
<evidence type="ECO:0000313" key="4">
    <source>
        <dbReference type="EMBL" id="AOO10833.1"/>
    </source>
</evidence>
<dbReference type="EMBL" id="KX349289">
    <property type="protein sequence ID" value="AOO11055.1"/>
    <property type="molecule type" value="Genomic_DNA"/>
</dbReference>
<dbReference type="EMBL" id="MK493324">
    <property type="protein sequence ID" value="QBQ75574.1"/>
    <property type="molecule type" value="Genomic_DNA"/>
</dbReference>
<dbReference type="EMBL" id="MK493323">
    <property type="protein sequence ID" value="QBQ75352.1"/>
    <property type="molecule type" value="Genomic_DNA"/>
</dbReference>
<protein>
    <recommendedName>
        <fullName evidence="17">Gp21</fullName>
    </recommendedName>
</protein>
<dbReference type="Proteomes" id="UP000224174">
    <property type="component" value="Segment"/>
</dbReference>
<dbReference type="EMBL" id="KX349288">
    <property type="protein sequence ID" value="AOO10833.1"/>
    <property type="molecule type" value="Genomic_DNA"/>
</dbReference>
<dbReference type="EMBL" id="MK493322">
    <property type="protein sequence ID" value="QBQ75131.1"/>
    <property type="molecule type" value="Genomic_DNA"/>
</dbReference>
<name>A0A1D7S960_9CAUD</name>
<evidence type="ECO:0000313" key="2">
    <source>
        <dbReference type="EMBL" id="AOO10394.1"/>
    </source>
</evidence>
<dbReference type="Proteomes" id="UP000299832">
    <property type="component" value="Genome"/>
</dbReference>
<dbReference type="EMBL" id="KX349286">
    <property type="protein sequence ID" value="AOO10394.1"/>
    <property type="molecule type" value="Genomic_DNA"/>
</dbReference>
<dbReference type="Proteomes" id="UP000223306">
    <property type="component" value="Segment"/>
</dbReference>
<dbReference type="Proteomes" id="UP000304735">
    <property type="component" value="Segment"/>
</dbReference>
<dbReference type="Proteomes" id="UP000225361">
    <property type="component" value="Segment"/>
</dbReference>
<evidence type="ECO:0000313" key="8">
    <source>
        <dbReference type="EMBL" id="QBQ75352.1"/>
    </source>
</evidence>
<dbReference type="Proteomes" id="UP000224173">
    <property type="component" value="Segment"/>
</dbReference>
<evidence type="ECO:0000313" key="14">
    <source>
        <dbReference type="Proteomes" id="UP000226351"/>
    </source>
</evidence>
<evidence type="ECO:0000313" key="10">
    <source>
        <dbReference type="EMBL" id="QBQ75794.1"/>
    </source>
</evidence>
<evidence type="ECO:0000313" key="12">
    <source>
        <dbReference type="Proteomes" id="UP000223306"/>
    </source>
</evidence>
<evidence type="ECO:0000313" key="7">
    <source>
        <dbReference type="EMBL" id="QBQ75131.1"/>
    </source>
</evidence>
<evidence type="ECO:0000313" key="1">
    <source>
        <dbReference type="EMBL" id="AOO10172.1"/>
    </source>
</evidence>
<proteinExistence type="predicted"/>
<dbReference type="EMBL" id="KX349287">
    <property type="protein sequence ID" value="AOO10612.1"/>
    <property type="molecule type" value="Genomic_DNA"/>
</dbReference>
<dbReference type="EMBL" id="KX349285">
    <property type="protein sequence ID" value="AOO10172.1"/>
    <property type="molecule type" value="Genomic_DNA"/>
</dbReference>
<dbReference type="EMBL" id="KX349290">
    <property type="protein sequence ID" value="AOO11279.1"/>
    <property type="molecule type" value="Genomic_DNA"/>
</dbReference>
<dbReference type="Pfam" id="PF23966">
    <property type="entry name" value="DUF7294"/>
    <property type="match status" value="1"/>
</dbReference>
<evidence type="ECO:0000313" key="11">
    <source>
        <dbReference type="Proteomes" id="UP000222384"/>
    </source>
</evidence>
<evidence type="ECO:0000313" key="13">
    <source>
        <dbReference type="Proteomes" id="UP000225361"/>
    </source>
</evidence>
<reference evidence="11 12" key="1">
    <citation type="journal article" date="2016" name="Environ. Microbiol.">
        <title>Genomic diversification of marine cyanophages into stable ecotypes.</title>
        <authorList>
            <person name="Marston M.F."/>
            <person name="Martiny J.B."/>
        </authorList>
    </citation>
    <scope>NUCLEOTIDE SEQUENCE [LARGE SCALE GENOMIC DNA]</scope>
    <source>
        <strain evidence="1">RW_01_0212_WH8101</strain>
        <strain evidence="2">RW_03_0807_WH8101</strain>
        <strain evidence="3">RW_06_0613</strain>
        <strain evidence="4">RW_08_0711</strain>
        <strain evidence="5">RW_22_0300</strain>
        <strain evidence="6">RW_25_1112</strain>
    </source>
</reference>
<reference evidence="15 16" key="2">
    <citation type="submission" date="2019-02" db="EMBL/GenBank/DDBJ databases">
        <title>Diversity in Cyanophage Genomes from Southern New England Coastal Waters.</title>
        <authorList>
            <person name="Marston M.F."/>
        </authorList>
    </citation>
    <scope>NUCLEOTIDE SEQUENCE [LARGE SCALE GENOMIC DNA]</scope>
    <source>
        <strain evidence="7">RW_01_0115_WH8101</strain>
        <strain evidence="8">RW_03_0617</strain>
        <strain evidence="9">RW_22_0214</strain>
        <strain evidence="10">RW_62_0316</strain>
    </source>
</reference>
<evidence type="ECO:0000313" key="16">
    <source>
        <dbReference type="Proteomes" id="UP000301260"/>
    </source>
</evidence>
<accession>A0A1D7S960</accession>
<dbReference type="EMBL" id="MK493325">
    <property type="protein sequence ID" value="QBQ75794.1"/>
    <property type="molecule type" value="Genomic_DNA"/>
</dbReference>
<dbReference type="Proteomes" id="UP000301580">
    <property type="component" value="Segment"/>
</dbReference>
<dbReference type="Proteomes" id="UP000301260">
    <property type="component" value="Segment"/>
</dbReference>
<sequence>MSDTSVAQIFVNFSKRKITIMDDEGYEKEVQWKWDKEGSEGFTETVHAIQDTVDVDLITYCFAVK</sequence>
<gene>
    <name evidence="7" type="ORF">RW010115_020</name>
    <name evidence="1" type="ORF">RW01021201_020</name>
    <name evidence="8" type="ORF">RW030617_020</name>
    <name evidence="2" type="ORF">RW03080701_020</name>
    <name evidence="3" type="ORF">RW060613_020</name>
    <name evidence="4" type="ORF">RW080711_020</name>
    <name evidence="9" type="ORF">RW220214_020</name>
    <name evidence="5" type="ORF">RW220300_020</name>
    <name evidence="6" type="ORF">RW251112_020</name>
    <name evidence="10" type="ORF">RW620316_020</name>
</gene>
<evidence type="ECO:0000313" key="3">
    <source>
        <dbReference type="EMBL" id="AOO10612.1"/>
    </source>
</evidence>
<evidence type="ECO:0000313" key="9">
    <source>
        <dbReference type="EMBL" id="QBQ75574.1"/>
    </source>
</evidence>
<evidence type="ECO:0000313" key="5">
    <source>
        <dbReference type="EMBL" id="AOO11055.1"/>
    </source>
</evidence>
<dbReference type="InterPro" id="IPR055718">
    <property type="entry name" value="DUF7294"/>
</dbReference>
<dbReference type="Proteomes" id="UP000226351">
    <property type="component" value="Segment"/>
</dbReference>
<keyword evidence="14" id="KW-1185">Reference proteome</keyword>
<evidence type="ECO:0008006" key="17">
    <source>
        <dbReference type="Google" id="ProtNLM"/>
    </source>
</evidence>
<organism evidence="1 13">
    <name type="scientific">Synechococcus phage S-RIM8</name>
    <dbReference type="NCBI Taxonomy" id="756278"/>
    <lineage>
        <taxon>Viruses</taxon>
        <taxon>Duplodnaviria</taxon>
        <taxon>Heunggongvirae</taxon>
        <taxon>Uroviricota</taxon>
        <taxon>Caudoviricetes</taxon>
        <taxon>Pantevenvirales</taxon>
        <taxon>Kyanoviridae</taxon>
        <taxon>Neptunevirus</taxon>
        <taxon>Neptunevirus srim18</taxon>
    </lineage>
</organism>
<evidence type="ECO:0000313" key="15">
    <source>
        <dbReference type="Proteomes" id="UP000299832"/>
    </source>
</evidence>
<evidence type="ECO:0000313" key="6">
    <source>
        <dbReference type="EMBL" id="AOO11279.1"/>
    </source>
</evidence>